<dbReference type="AlphaFoldDB" id="A0AA91IPV2"/>
<evidence type="ECO:0000313" key="4">
    <source>
        <dbReference type="EMBL" id="OAT59006.1"/>
    </source>
</evidence>
<reference evidence="4 5" key="1">
    <citation type="submission" date="2016-04" db="EMBL/GenBank/DDBJ databases">
        <title>ATOL: Assembling a taxonomically balanced genome-scale reconstruction of the evolutionary history of the Enterobacteriaceae.</title>
        <authorList>
            <person name="Plunkett G.III."/>
            <person name="Neeno-Eckwall E.C."/>
            <person name="Glasner J.D."/>
            <person name="Perna N.T."/>
        </authorList>
    </citation>
    <scope>NUCLEOTIDE SEQUENCE [LARGE SCALE GENOMIC DNA]</scope>
    <source>
        <strain evidence="4 5">ATCC 12841</strain>
    </source>
</reference>
<dbReference type="InterPro" id="IPR024498">
    <property type="entry name" value="DUF2786"/>
</dbReference>
<proteinExistence type="predicted"/>
<dbReference type="Pfam" id="PF10979">
    <property type="entry name" value="DUF2786"/>
    <property type="match status" value="1"/>
</dbReference>
<feature type="domain" description="DUF7168" evidence="3">
    <location>
        <begin position="60"/>
        <end position="194"/>
    </location>
</feature>
<feature type="region of interest" description="Disordered" evidence="1">
    <location>
        <begin position="188"/>
        <end position="210"/>
    </location>
</feature>
<accession>A0AA91IPV2</accession>
<evidence type="ECO:0000256" key="1">
    <source>
        <dbReference type="SAM" id="MobiDB-lite"/>
    </source>
</evidence>
<evidence type="ECO:0000259" key="2">
    <source>
        <dbReference type="Pfam" id="PF10979"/>
    </source>
</evidence>
<evidence type="ECO:0000313" key="5">
    <source>
        <dbReference type="Proteomes" id="UP000078431"/>
    </source>
</evidence>
<name>A0AA91IPV2_9GAMM</name>
<keyword evidence="5" id="KW-1185">Reference proteome</keyword>
<dbReference type="EMBL" id="LXEX01000031">
    <property type="protein sequence ID" value="OAT59006.1"/>
    <property type="molecule type" value="Genomic_DNA"/>
</dbReference>
<dbReference type="Proteomes" id="UP000078431">
    <property type="component" value="Unassembled WGS sequence"/>
</dbReference>
<comment type="caution">
    <text evidence="4">The sequence shown here is derived from an EMBL/GenBank/DDBJ whole genome shotgun (WGS) entry which is preliminary data.</text>
</comment>
<dbReference type="InterPro" id="IPR055592">
    <property type="entry name" value="DUF7168"/>
</dbReference>
<dbReference type="InterPro" id="IPR016868">
    <property type="entry name" value="Phage_B3_Orf5"/>
</dbReference>
<evidence type="ECO:0008006" key="6">
    <source>
        <dbReference type="Google" id="ProtNLM"/>
    </source>
</evidence>
<dbReference type="RefSeq" id="WP_061552927.1">
    <property type="nucleotide sequence ID" value="NZ_LXEX01000031.1"/>
</dbReference>
<dbReference type="PIRSF" id="PIRSF028111">
    <property type="entry name" value="UCP028111"/>
    <property type="match status" value="1"/>
</dbReference>
<protein>
    <recommendedName>
        <fullName evidence="6">DUF2786 domain-containing protein</fullName>
    </recommendedName>
</protein>
<sequence>MNKEKYLAKIKKLLALGKSTNSHEAALALARARKLMAEYHVTELDVGISDISEASSQGAPSDAQSMPAYMVGLIQVIQKAFGVQSYASWRYTPRGIPKRIVTFYGPEERPQIAVYAWTVLSRQLVRARSEYLSGVRRSIKSETRIARADKFCEGWVAGVYEVVQRFVVTESEQTLMQAFINKYKSEMKTTTPREAKQTRGGQGDAGHSGYLAGKNATLNHAVNGSGQSPLQIEG</sequence>
<feature type="domain" description="DUF2786" evidence="2">
    <location>
        <begin position="5"/>
        <end position="42"/>
    </location>
</feature>
<organism evidence="4 5">
    <name type="scientific">Obesumbacterium proteus ATCC 12841</name>
    <dbReference type="NCBI Taxonomy" id="1354268"/>
    <lineage>
        <taxon>Bacteria</taxon>
        <taxon>Pseudomonadati</taxon>
        <taxon>Pseudomonadota</taxon>
        <taxon>Gammaproteobacteria</taxon>
        <taxon>Enterobacterales</taxon>
        <taxon>Hafniaceae</taxon>
        <taxon>Obesumbacterium</taxon>
    </lineage>
</organism>
<dbReference type="Pfam" id="PF23771">
    <property type="entry name" value="DUF7168"/>
    <property type="match status" value="1"/>
</dbReference>
<evidence type="ECO:0000259" key="3">
    <source>
        <dbReference type="Pfam" id="PF23771"/>
    </source>
</evidence>
<gene>
    <name evidence="4" type="ORF">M993_02309</name>
</gene>
<feature type="compositionally biased region" description="Basic and acidic residues" evidence="1">
    <location>
        <begin position="188"/>
        <end position="197"/>
    </location>
</feature>